<gene>
    <name evidence="1" type="ORF">VITFI_CDS2712</name>
</gene>
<reference evidence="1 2" key="1">
    <citation type="submission" date="2017-07" db="EMBL/GenBank/DDBJ databases">
        <title>Complete Genome Sequence of the cosmetic ferment Vitreoscilla filiformis (ATCC15551).</title>
        <authorList>
            <person name="Contreras S."/>
            <person name="Sagory-Zalkind P."/>
            <person name="Blanquart H."/>
            <person name="Iltis A."/>
            <person name="Morand S.C."/>
        </authorList>
    </citation>
    <scope>NUCLEOTIDE SEQUENCE [LARGE SCALE GENOMIC DNA]</scope>
    <source>
        <strain evidence="1 2">ATCC 15551</strain>
    </source>
</reference>
<name>A0A221KHT6_VITFI</name>
<dbReference type="AlphaFoldDB" id="A0A221KHT6"/>
<dbReference type="Proteomes" id="UP000199729">
    <property type="component" value="Chromosome"/>
</dbReference>
<accession>A0A221KHT6</accession>
<organism evidence="1 2">
    <name type="scientific">Vitreoscilla filiformis</name>
    <dbReference type="NCBI Taxonomy" id="63"/>
    <lineage>
        <taxon>Bacteria</taxon>
        <taxon>Pseudomonadati</taxon>
        <taxon>Pseudomonadota</taxon>
        <taxon>Betaproteobacteria</taxon>
        <taxon>Neisseriales</taxon>
        <taxon>Neisseriaceae</taxon>
        <taxon>Vitreoscilla</taxon>
    </lineage>
</organism>
<evidence type="ECO:0008006" key="3">
    <source>
        <dbReference type="Google" id="ProtNLM"/>
    </source>
</evidence>
<keyword evidence="2" id="KW-1185">Reference proteome</keyword>
<proteinExistence type="predicted"/>
<protein>
    <recommendedName>
        <fullName evidence="3">Lipoprotein</fullName>
    </recommendedName>
</protein>
<sequence>MKYIASLVVLAWLSGCATQETIDTDIETDAVTGAKVRRERINLPQNVECTDFAKLSSSVTPPELYGGLVRCIQEDRLNIAVRYFALAGTYTTYDTYRVTEAEPRKLHNKLPLRVRELVGEKKWREFWATTTTTLSTPDTLAEVCHDVRKMAPPQYTPRYMSKTSPAANVEGNAAAFYGKALESYLHCPKS</sequence>
<dbReference type="PROSITE" id="PS51257">
    <property type="entry name" value="PROKAR_LIPOPROTEIN"/>
    <property type="match status" value="1"/>
</dbReference>
<evidence type="ECO:0000313" key="1">
    <source>
        <dbReference type="EMBL" id="ASM78489.1"/>
    </source>
</evidence>
<dbReference type="RefSeq" id="WP_157725688.1">
    <property type="nucleotide sequence ID" value="NZ_CP022423.1"/>
</dbReference>
<evidence type="ECO:0000313" key="2">
    <source>
        <dbReference type="Proteomes" id="UP000199729"/>
    </source>
</evidence>
<dbReference type="KEGG" id="vff:VITFI_CDS2712"/>
<dbReference type="OrthoDB" id="5339269at2"/>
<dbReference type="EMBL" id="CP022423">
    <property type="protein sequence ID" value="ASM78489.1"/>
    <property type="molecule type" value="Genomic_DNA"/>
</dbReference>